<name>A0ACC6T542_9HYPH</name>
<evidence type="ECO:0000313" key="1">
    <source>
        <dbReference type="EMBL" id="MER9287064.1"/>
    </source>
</evidence>
<dbReference type="Proteomes" id="UP001480082">
    <property type="component" value="Unassembled WGS sequence"/>
</dbReference>
<gene>
    <name evidence="1" type="ORF">NKI81_24420</name>
</gene>
<protein>
    <submittedName>
        <fullName evidence="1">SDR family oxidoreductase</fullName>
    </submittedName>
</protein>
<accession>A0ACC6T542</accession>
<sequence>MGAEGARVTIADLDGGSAQAAAQAVRKAGAPDTAVSVCDVSDEIAVGQCCRLALARFGRLDIVVNNAGLIMFKPLEAFTSADWLKVLSVDLLGAVHFTREAFAHMTHGGSIVNISSVHALETTPHVAPYAAAKAALLSLTRSTAIEGRARGIRANAILPGAIDTPMLWENPNIKSGVETISPEDVGKPEQIAAAAAFLASDDAAFVNGAALNVDGGRLARL</sequence>
<proteinExistence type="predicted"/>
<comment type="caution">
    <text evidence="1">The sequence shown here is derived from an EMBL/GenBank/DDBJ whole genome shotgun (WGS) entry which is preliminary data.</text>
</comment>
<reference evidence="1 2" key="1">
    <citation type="journal article" date="2024" name="Proc. Natl. Acad. Sci. U.S.A.">
        <title>The evolutionary genomics of adaptation to stress in wild rhizobium bacteria.</title>
        <authorList>
            <person name="Kehlet-Delgado H."/>
            <person name="Montoya A.P."/>
            <person name="Jensen K.T."/>
            <person name="Wendlandt C.E."/>
            <person name="Dexheimer C."/>
            <person name="Roberts M."/>
            <person name="Torres Martinez L."/>
            <person name="Friesen M.L."/>
            <person name="Griffitts J.S."/>
            <person name="Porter S.S."/>
        </authorList>
    </citation>
    <scope>NUCLEOTIDE SEQUENCE [LARGE SCALE GENOMIC DNA]</scope>
    <source>
        <strain evidence="1 2">M0468</strain>
    </source>
</reference>
<organism evidence="1 2">
    <name type="scientific">Mesorhizobium australicum</name>
    <dbReference type="NCBI Taxonomy" id="536018"/>
    <lineage>
        <taxon>Bacteria</taxon>
        <taxon>Pseudomonadati</taxon>
        <taxon>Pseudomonadota</taxon>
        <taxon>Alphaproteobacteria</taxon>
        <taxon>Hyphomicrobiales</taxon>
        <taxon>Phyllobacteriaceae</taxon>
        <taxon>Mesorhizobium</taxon>
    </lineage>
</organism>
<evidence type="ECO:0000313" key="2">
    <source>
        <dbReference type="Proteomes" id="UP001480082"/>
    </source>
</evidence>
<keyword evidence="2" id="KW-1185">Reference proteome</keyword>
<dbReference type="EMBL" id="JAMYRI010000017">
    <property type="protein sequence ID" value="MER9287064.1"/>
    <property type="molecule type" value="Genomic_DNA"/>
</dbReference>